<evidence type="ECO:0000256" key="2">
    <source>
        <dbReference type="ARBA" id="ARBA00004240"/>
    </source>
</evidence>
<comment type="subcellular location">
    <subcellularLocation>
        <location evidence="2">Endoplasmic reticulum</location>
    </subcellularLocation>
    <subcellularLocation>
        <location evidence="1">Membrane</location>
        <topology evidence="1">Multi-pass membrane protein</topology>
    </subcellularLocation>
</comment>
<dbReference type="AlphaFoldDB" id="A8WX21"/>
<dbReference type="InterPro" id="IPR035892">
    <property type="entry name" value="C2_domain_sf"/>
</dbReference>
<dbReference type="FunFam" id="2.60.40.150:FF:000790">
    <property type="entry name" value="Protein CBG04254"/>
    <property type="match status" value="1"/>
</dbReference>
<dbReference type="CTD" id="8571842"/>
<dbReference type="Proteomes" id="UP000008549">
    <property type="component" value="Unassembled WGS sequence"/>
</dbReference>
<dbReference type="STRING" id="6238.A8WX21"/>
<dbReference type="eggNOG" id="KOG0952">
    <property type="taxonomic scope" value="Eukaryota"/>
</dbReference>
<evidence type="ECO:0000256" key="6">
    <source>
        <dbReference type="ARBA" id="ARBA00023136"/>
    </source>
</evidence>
<gene>
    <name evidence="9 11" type="ORF">CBG04254</name>
    <name evidence="9" type="ORF">CBG_04254</name>
</gene>
<protein>
    <submittedName>
        <fullName evidence="9">Protein CBG04254</fullName>
    </submittedName>
</protein>
<dbReference type="InterPro" id="IPR014756">
    <property type="entry name" value="Ig_E-set"/>
</dbReference>
<sequence length="80" mass="8993">MHLPQWPKPKQAGWIIIVGREFNDQILNTTTVVGSHSTRSTAKLDIRIPAAKGKHSLSVYILSDCYLGIDQEYTLRLDVS</sequence>
<dbReference type="GO" id="GO:0016020">
    <property type="term" value="C:membrane"/>
    <property type="evidence" value="ECO:0007669"/>
    <property type="project" value="UniProtKB-SubCell"/>
</dbReference>
<feature type="domain" description="SEC63" evidence="8">
    <location>
        <begin position="4"/>
        <end position="75"/>
    </location>
</feature>
<reference evidence="9 10" key="2">
    <citation type="journal article" date="2011" name="PLoS Genet.">
        <title>Caenorhabditis briggsae recombinant inbred line genotypes reveal inter-strain incompatibility and the evolution of recombination.</title>
        <authorList>
            <person name="Ross J.A."/>
            <person name="Koboldt D.C."/>
            <person name="Staisch J.E."/>
            <person name="Chamberlin H.M."/>
            <person name="Gupta B.P."/>
            <person name="Miller R.D."/>
            <person name="Baird S.E."/>
            <person name="Haag E.S."/>
        </authorList>
    </citation>
    <scope>NUCLEOTIDE SEQUENCE [LARGE SCALE GENOMIC DNA]</scope>
    <source>
        <strain evidence="9 10">AF16</strain>
    </source>
</reference>
<keyword evidence="4" id="KW-0256">Endoplasmic reticulum</keyword>
<evidence type="ECO:0000259" key="8">
    <source>
        <dbReference type="Pfam" id="PF02889"/>
    </source>
</evidence>
<evidence type="ECO:0000256" key="1">
    <source>
        <dbReference type="ARBA" id="ARBA00004141"/>
    </source>
</evidence>
<evidence type="ECO:0000256" key="5">
    <source>
        <dbReference type="ARBA" id="ARBA00022989"/>
    </source>
</evidence>
<dbReference type="GeneID" id="8571842"/>
<proteinExistence type="predicted"/>
<dbReference type="GO" id="GO:0005783">
    <property type="term" value="C:endoplasmic reticulum"/>
    <property type="evidence" value="ECO:0007669"/>
    <property type="project" value="UniProtKB-SubCell"/>
</dbReference>
<evidence type="ECO:0000313" key="11">
    <source>
        <dbReference type="WormBase" id="CBG04254"/>
    </source>
</evidence>
<keyword evidence="10" id="KW-1185">Reference proteome</keyword>
<dbReference type="InterPro" id="IPR004179">
    <property type="entry name" value="Sec63-dom"/>
</dbReference>
<keyword evidence="6" id="KW-0472">Membrane</keyword>
<dbReference type="KEGG" id="cbr:CBG_04254"/>
<organism evidence="9 10">
    <name type="scientific">Caenorhabditis briggsae</name>
    <dbReference type="NCBI Taxonomy" id="6238"/>
    <lineage>
        <taxon>Eukaryota</taxon>
        <taxon>Metazoa</taxon>
        <taxon>Ecdysozoa</taxon>
        <taxon>Nematoda</taxon>
        <taxon>Chromadorea</taxon>
        <taxon>Rhabditida</taxon>
        <taxon>Rhabditina</taxon>
        <taxon>Rhabditomorpha</taxon>
        <taxon>Rhabditoidea</taxon>
        <taxon>Rhabditidae</taxon>
        <taxon>Peloderinae</taxon>
        <taxon>Caenorhabditis</taxon>
    </lineage>
</organism>
<keyword evidence="7" id="KW-0143">Chaperone</keyword>
<dbReference type="RefSeq" id="XP_002630327.1">
    <property type="nucleotide sequence ID" value="XM_002630281.1"/>
</dbReference>
<keyword evidence="3" id="KW-0812">Transmembrane</keyword>
<dbReference type="EMBL" id="HE600920">
    <property type="protein sequence ID" value="CAP24998.1"/>
    <property type="molecule type" value="Genomic_DNA"/>
</dbReference>
<dbReference type="WormBase" id="CBG04254">
    <property type="protein sequence ID" value="CBP15005"/>
    <property type="gene ID" value="WBGene00026967"/>
</dbReference>
<evidence type="ECO:0000313" key="10">
    <source>
        <dbReference type="Proteomes" id="UP000008549"/>
    </source>
</evidence>
<name>A8WX21_CAEBR</name>
<dbReference type="HOGENOM" id="CLU_2591913_0_0_1"/>
<dbReference type="Gene3D" id="2.60.40.150">
    <property type="entry name" value="C2 domain"/>
    <property type="match status" value="1"/>
</dbReference>
<evidence type="ECO:0000256" key="4">
    <source>
        <dbReference type="ARBA" id="ARBA00022824"/>
    </source>
</evidence>
<dbReference type="InParanoid" id="A8WX21"/>
<accession>A8WX21</accession>
<dbReference type="SUPFAM" id="SSF81296">
    <property type="entry name" value="E set domains"/>
    <property type="match status" value="1"/>
</dbReference>
<reference evidence="9 10" key="1">
    <citation type="journal article" date="2003" name="PLoS Biol.">
        <title>The genome sequence of Caenorhabditis briggsae: a platform for comparative genomics.</title>
        <authorList>
            <person name="Stein L.D."/>
            <person name="Bao Z."/>
            <person name="Blasiar D."/>
            <person name="Blumenthal T."/>
            <person name="Brent M.R."/>
            <person name="Chen N."/>
            <person name="Chinwalla A."/>
            <person name="Clarke L."/>
            <person name="Clee C."/>
            <person name="Coghlan A."/>
            <person name="Coulson A."/>
            <person name="D'Eustachio P."/>
            <person name="Fitch D.H."/>
            <person name="Fulton L.A."/>
            <person name="Fulton R.E."/>
            <person name="Griffiths-Jones S."/>
            <person name="Harris T.W."/>
            <person name="Hillier L.W."/>
            <person name="Kamath R."/>
            <person name="Kuwabara P.E."/>
            <person name="Mardis E.R."/>
            <person name="Marra M.A."/>
            <person name="Miner T.L."/>
            <person name="Minx P."/>
            <person name="Mullikin J.C."/>
            <person name="Plumb R.W."/>
            <person name="Rogers J."/>
            <person name="Schein J.E."/>
            <person name="Sohrmann M."/>
            <person name="Spieth J."/>
            <person name="Stajich J.E."/>
            <person name="Wei C."/>
            <person name="Willey D."/>
            <person name="Wilson R.K."/>
            <person name="Durbin R."/>
            <person name="Waterston R.H."/>
        </authorList>
    </citation>
    <scope>NUCLEOTIDE SEQUENCE [LARGE SCALE GENOMIC DNA]</scope>
    <source>
        <strain evidence="9 10">AF16</strain>
    </source>
</reference>
<evidence type="ECO:0000256" key="7">
    <source>
        <dbReference type="ARBA" id="ARBA00023186"/>
    </source>
</evidence>
<dbReference type="Pfam" id="PF02889">
    <property type="entry name" value="Sec63"/>
    <property type="match status" value="1"/>
</dbReference>
<dbReference type="PANTHER" id="PTHR24075">
    <property type="entry name" value="SEC63 DOMAIN-CONTAINING"/>
    <property type="match status" value="1"/>
</dbReference>
<evidence type="ECO:0000313" key="9">
    <source>
        <dbReference type="EMBL" id="CAP24998.1"/>
    </source>
</evidence>
<keyword evidence="5" id="KW-1133">Transmembrane helix</keyword>
<evidence type="ECO:0000256" key="3">
    <source>
        <dbReference type="ARBA" id="ARBA00022692"/>
    </source>
</evidence>